<organism evidence="2 3">
    <name type="scientific">Kocuria carniphila</name>
    <dbReference type="NCBI Taxonomy" id="262208"/>
    <lineage>
        <taxon>Bacteria</taxon>
        <taxon>Bacillati</taxon>
        <taxon>Actinomycetota</taxon>
        <taxon>Actinomycetes</taxon>
        <taxon>Micrococcales</taxon>
        <taxon>Micrococcaceae</taxon>
        <taxon>Kocuria</taxon>
    </lineage>
</organism>
<dbReference type="Pfam" id="PF01965">
    <property type="entry name" value="DJ-1_PfpI"/>
    <property type="match status" value="1"/>
</dbReference>
<keyword evidence="3" id="KW-1185">Reference proteome</keyword>
<dbReference type="Gene3D" id="3.40.50.880">
    <property type="match status" value="1"/>
</dbReference>
<dbReference type="EMBL" id="JAYWLU010000009">
    <property type="protein sequence ID" value="MEX3595033.1"/>
    <property type="molecule type" value="Genomic_DNA"/>
</dbReference>
<protein>
    <submittedName>
        <fullName evidence="2">DJ-1/PfpI family protein</fullName>
    </submittedName>
</protein>
<proteinExistence type="predicted"/>
<dbReference type="SUPFAM" id="SSF52317">
    <property type="entry name" value="Class I glutamine amidotransferase-like"/>
    <property type="match status" value="1"/>
</dbReference>
<comment type="caution">
    <text evidence="2">The sequence shown here is derived from an EMBL/GenBank/DDBJ whole genome shotgun (WGS) entry which is preliminary data.</text>
</comment>
<gene>
    <name evidence="2" type="ORF">VVR66_09940</name>
</gene>
<dbReference type="InterPro" id="IPR029062">
    <property type="entry name" value="Class_I_gatase-like"/>
</dbReference>
<feature type="domain" description="DJ-1/PfpI" evidence="1">
    <location>
        <begin position="5"/>
        <end position="169"/>
    </location>
</feature>
<evidence type="ECO:0000313" key="3">
    <source>
        <dbReference type="Proteomes" id="UP001558481"/>
    </source>
</evidence>
<reference evidence="2 3" key="1">
    <citation type="journal article" date="2024" name="Fungal Genet. Biol.">
        <title>The porcine skin microbiome exhibits broad fungal antagonism.</title>
        <authorList>
            <person name="De La Cruz K.F."/>
            <person name="Townsend E.C."/>
            <person name="Alex Cheong J.Z."/>
            <person name="Salamzade R."/>
            <person name="Liu A."/>
            <person name="Sandstrom S."/>
            <person name="Davila E."/>
            <person name="Huang L."/>
            <person name="Xu K.H."/>
            <person name="Wu S.Y."/>
            <person name="Meudt J.J."/>
            <person name="Shanmuganayagam D."/>
            <person name="Gibson A.L.F."/>
            <person name="Kalan L.R."/>
        </authorList>
    </citation>
    <scope>NUCLEOTIDE SEQUENCE [LARGE SCALE GENOMIC DNA]</scope>
    <source>
        <strain evidence="2 3">LK2625</strain>
    </source>
</reference>
<evidence type="ECO:0000313" key="2">
    <source>
        <dbReference type="EMBL" id="MEX3595033.1"/>
    </source>
</evidence>
<dbReference type="RefSeq" id="WP_368629432.1">
    <property type="nucleotide sequence ID" value="NZ_JAYWLU010000009.1"/>
</dbReference>
<accession>A0ABV3V3R1</accession>
<dbReference type="PANTHER" id="PTHR48094">
    <property type="entry name" value="PROTEIN/NUCLEIC ACID DEGLYCASE DJ-1-RELATED"/>
    <property type="match status" value="1"/>
</dbReference>
<dbReference type="PANTHER" id="PTHR48094:SF19">
    <property type="entry name" value="DJ-1_PFPI DOMAIN-CONTAINING PROTEIN"/>
    <property type="match status" value="1"/>
</dbReference>
<name>A0ABV3V3R1_9MICC</name>
<dbReference type="InterPro" id="IPR050325">
    <property type="entry name" value="Prot/Nucl_acid_deglycase"/>
</dbReference>
<evidence type="ECO:0000259" key="1">
    <source>
        <dbReference type="Pfam" id="PF01965"/>
    </source>
</evidence>
<dbReference type="InterPro" id="IPR002818">
    <property type="entry name" value="DJ-1/PfpI"/>
</dbReference>
<sequence length="201" mass="21276">MTRTAHVLLIDQVADWEAGHLLAELNTGRFIGEPWKVVSVAASDQPVSTMGGLRWLPDITIDDLDPTKSDLLIMPGGVGWQPGQEEPFVASAKQFLNAGVPVAAICGATEALARAGLLDNRPHTAAAKEALEATGYKGGERYLDQRAVAADGLVTAGPQSPVQFARATLGMLGLMSDEVLEAYEALFHRGDPSAFPVLMSI</sequence>
<dbReference type="Proteomes" id="UP001558481">
    <property type="component" value="Unassembled WGS sequence"/>
</dbReference>